<dbReference type="SMART" id="SM00387">
    <property type="entry name" value="HATPase_c"/>
    <property type="match status" value="1"/>
</dbReference>
<keyword evidence="5" id="KW-0902">Two-component regulatory system</keyword>
<dbReference type="InterPro" id="IPR003661">
    <property type="entry name" value="HisK_dim/P_dom"/>
</dbReference>
<feature type="domain" description="Histidine kinase" evidence="6">
    <location>
        <begin position="182"/>
        <end position="382"/>
    </location>
</feature>
<dbReference type="InterPro" id="IPR036097">
    <property type="entry name" value="HisK_dim/P_sf"/>
</dbReference>
<evidence type="ECO:0000313" key="7">
    <source>
        <dbReference type="EMBL" id="GGK71992.1"/>
    </source>
</evidence>
<dbReference type="Gene3D" id="3.30.450.40">
    <property type="match status" value="1"/>
</dbReference>
<dbReference type="SMART" id="SM00388">
    <property type="entry name" value="HisKA"/>
    <property type="match status" value="1"/>
</dbReference>
<dbReference type="InterPro" id="IPR003594">
    <property type="entry name" value="HATPase_dom"/>
</dbReference>
<evidence type="ECO:0000256" key="2">
    <source>
        <dbReference type="ARBA" id="ARBA00012438"/>
    </source>
</evidence>
<dbReference type="Pfam" id="PF00512">
    <property type="entry name" value="HisKA"/>
    <property type="match status" value="1"/>
</dbReference>
<dbReference type="EMBL" id="BMPD01000004">
    <property type="protein sequence ID" value="GGK71992.1"/>
    <property type="molecule type" value="Genomic_DNA"/>
</dbReference>
<dbReference type="AlphaFoldDB" id="A0A830ELK2"/>
<evidence type="ECO:0000313" key="8">
    <source>
        <dbReference type="Proteomes" id="UP000614221"/>
    </source>
</evidence>
<evidence type="ECO:0000259" key="6">
    <source>
        <dbReference type="PROSITE" id="PS50109"/>
    </source>
</evidence>
<evidence type="ECO:0000256" key="3">
    <source>
        <dbReference type="ARBA" id="ARBA00022679"/>
    </source>
</evidence>
<dbReference type="PROSITE" id="PS50109">
    <property type="entry name" value="HIS_KIN"/>
    <property type="match status" value="1"/>
</dbReference>
<protein>
    <recommendedName>
        <fullName evidence="2">histidine kinase</fullName>
        <ecNumber evidence="2">2.7.13.3</ecNumber>
    </recommendedName>
</protein>
<name>A0A830ELK2_9EURY</name>
<reference evidence="7" key="1">
    <citation type="journal article" date="2014" name="Int. J. Syst. Evol. Microbiol.">
        <title>Complete genome sequence of Corynebacterium casei LMG S-19264T (=DSM 44701T), isolated from a smear-ripened cheese.</title>
        <authorList>
            <consortium name="US DOE Joint Genome Institute (JGI-PGF)"/>
            <person name="Walter F."/>
            <person name="Albersmeier A."/>
            <person name="Kalinowski J."/>
            <person name="Ruckert C."/>
        </authorList>
    </citation>
    <scope>NUCLEOTIDE SEQUENCE</scope>
    <source>
        <strain evidence="7">JCM 19018</strain>
    </source>
</reference>
<accession>A0A830ELK2</accession>
<dbReference type="SMART" id="SM00065">
    <property type="entry name" value="GAF"/>
    <property type="match status" value="1"/>
</dbReference>
<dbReference type="SUPFAM" id="SSF47384">
    <property type="entry name" value="Homodimeric domain of signal transducing histidine kinase"/>
    <property type="match status" value="1"/>
</dbReference>
<dbReference type="Pfam" id="PF01590">
    <property type="entry name" value="GAF"/>
    <property type="match status" value="1"/>
</dbReference>
<dbReference type="PANTHER" id="PTHR43711:SF1">
    <property type="entry name" value="HISTIDINE KINASE 1"/>
    <property type="match status" value="1"/>
</dbReference>
<dbReference type="Proteomes" id="UP000614221">
    <property type="component" value="Unassembled WGS sequence"/>
</dbReference>
<dbReference type="InterPro" id="IPR003018">
    <property type="entry name" value="GAF"/>
</dbReference>
<sequence>MAMAADADDYFRDLYELGANRSLSLDEKIEQAITIGRDRLGLAYGVLSYTAEGEYNVVGSTIETGDYAAGTVHNLDETWCRHVVNDREMLIVSDADASEYADDIAAEATGLQCYIGSPILVDGETYGTLCYSDDSPRKRDFGEQEQQFVELLTQWISYEIERHKHYQTVEAQNERLNEFAGVLAHDIRNPLTAAIGYTEYALESVPDSVATHLHTVLDSLDRIETLITNTLSLARDGADVGEREPVDIAAIARDAWDIVSPPNATLTVSDSRTIMADRSRLQQLFENLFRNVKEHCGEDVIVSVRGTETGFEVSNDGPELPESIAESVFGGSFGQNRVGLGLLIVERIVSGHGWEGDVETTPEETKFIFSDIGTATKAGKTV</sequence>
<dbReference type="SUPFAM" id="SSF55874">
    <property type="entry name" value="ATPase domain of HSP90 chaperone/DNA topoisomerase II/histidine kinase"/>
    <property type="match status" value="1"/>
</dbReference>
<evidence type="ECO:0000256" key="5">
    <source>
        <dbReference type="ARBA" id="ARBA00023012"/>
    </source>
</evidence>
<proteinExistence type="predicted"/>
<reference evidence="7" key="2">
    <citation type="submission" date="2020-09" db="EMBL/GenBank/DDBJ databases">
        <authorList>
            <person name="Sun Q."/>
            <person name="Ohkuma M."/>
        </authorList>
    </citation>
    <scope>NUCLEOTIDE SEQUENCE</scope>
    <source>
        <strain evidence="7">JCM 19018</strain>
    </source>
</reference>
<comment type="catalytic activity">
    <reaction evidence="1">
        <text>ATP + protein L-histidine = ADP + protein N-phospho-L-histidine.</text>
        <dbReference type="EC" id="2.7.13.3"/>
    </reaction>
</comment>
<organism evidence="7 8">
    <name type="scientific">Haloarcula sebkhae</name>
    <dbReference type="NCBI Taxonomy" id="932660"/>
    <lineage>
        <taxon>Archaea</taxon>
        <taxon>Methanobacteriati</taxon>
        <taxon>Methanobacteriota</taxon>
        <taxon>Stenosarchaea group</taxon>
        <taxon>Halobacteria</taxon>
        <taxon>Halobacteriales</taxon>
        <taxon>Haloarculaceae</taxon>
        <taxon>Haloarcula</taxon>
    </lineage>
</organism>
<keyword evidence="4" id="KW-0418">Kinase</keyword>
<dbReference type="GO" id="GO:0000155">
    <property type="term" value="F:phosphorelay sensor kinase activity"/>
    <property type="evidence" value="ECO:0007669"/>
    <property type="project" value="InterPro"/>
</dbReference>
<keyword evidence="3" id="KW-0808">Transferase</keyword>
<dbReference type="EC" id="2.7.13.3" evidence="2"/>
<dbReference type="InterPro" id="IPR029016">
    <property type="entry name" value="GAF-like_dom_sf"/>
</dbReference>
<comment type="caution">
    <text evidence="7">The sequence shown here is derived from an EMBL/GenBank/DDBJ whole genome shotgun (WGS) entry which is preliminary data.</text>
</comment>
<dbReference type="Gene3D" id="3.30.565.10">
    <property type="entry name" value="Histidine kinase-like ATPase, C-terminal domain"/>
    <property type="match status" value="1"/>
</dbReference>
<evidence type="ECO:0000256" key="4">
    <source>
        <dbReference type="ARBA" id="ARBA00022777"/>
    </source>
</evidence>
<dbReference type="InterPro" id="IPR050736">
    <property type="entry name" value="Sensor_HK_Regulatory"/>
</dbReference>
<evidence type="ECO:0000256" key="1">
    <source>
        <dbReference type="ARBA" id="ARBA00000085"/>
    </source>
</evidence>
<gene>
    <name evidence="7" type="ORF">GCM10009067_25400</name>
</gene>
<dbReference type="SUPFAM" id="SSF55781">
    <property type="entry name" value="GAF domain-like"/>
    <property type="match status" value="1"/>
</dbReference>
<dbReference type="InterPro" id="IPR036890">
    <property type="entry name" value="HATPase_C_sf"/>
</dbReference>
<dbReference type="PANTHER" id="PTHR43711">
    <property type="entry name" value="TWO-COMPONENT HISTIDINE KINASE"/>
    <property type="match status" value="1"/>
</dbReference>
<dbReference type="Pfam" id="PF02518">
    <property type="entry name" value="HATPase_c"/>
    <property type="match status" value="1"/>
</dbReference>
<dbReference type="Gene3D" id="1.10.287.130">
    <property type="match status" value="1"/>
</dbReference>
<dbReference type="InterPro" id="IPR005467">
    <property type="entry name" value="His_kinase_dom"/>
</dbReference>
<dbReference type="CDD" id="cd00082">
    <property type="entry name" value="HisKA"/>
    <property type="match status" value="1"/>
</dbReference>